<dbReference type="InterPro" id="IPR028096">
    <property type="entry name" value="EfeO_Cupredoxin"/>
</dbReference>
<accession>A0A931NKH5</accession>
<sequence length="107" mass="12242">MQRRPFFGWLAVCSLGPAHAQAPAEPHEVAIRDMQFQPAELVVPVGARVRWTNHEKRTSHSMLFRDMPESERLLPGESWERVFEKAGDYPYVCGPHPEMTGMVRVRG</sequence>
<dbReference type="AlphaFoldDB" id="A0A931NKH5"/>
<dbReference type="CDD" id="cd13921">
    <property type="entry name" value="Amicyanin"/>
    <property type="match status" value="1"/>
</dbReference>
<comment type="caution">
    <text evidence="4">The sequence shown here is derived from an EMBL/GenBank/DDBJ whole genome shotgun (WGS) entry which is preliminary data.</text>
</comment>
<evidence type="ECO:0000313" key="4">
    <source>
        <dbReference type="EMBL" id="MBH9579710.1"/>
    </source>
</evidence>
<name>A0A931NKH5_9BURK</name>
<proteinExistence type="predicted"/>
<gene>
    <name evidence="4" type="ORF">I7X39_22685</name>
</gene>
<organism evidence="4 5">
    <name type="scientific">Inhella proteolytica</name>
    <dbReference type="NCBI Taxonomy" id="2795029"/>
    <lineage>
        <taxon>Bacteria</taxon>
        <taxon>Pseudomonadati</taxon>
        <taxon>Pseudomonadota</taxon>
        <taxon>Betaproteobacteria</taxon>
        <taxon>Burkholderiales</taxon>
        <taxon>Sphaerotilaceae</taxon>
        <taxon>Inhella</taxon>
    </lineage>
</organism>
<feature type="signal peptide" evidence="2">
    <location>
        <begin position="1"/>
        <end position="20"/>
    </location>
</feature>
<dbReference type="EMBL" id="JAEDAK010000031">
    <property type="protein sequence ID" value="MBH9579710.1"/>
    <property type="molecule type" value="Genomic_DNA"/>
</dbReference>
<dbReference type="SUPFAM" id="SSF49503">
    <property type="entry name" value="Cupredoxins"/>
    <property type="match status" value="1"/>
</dbReference>
<evidence type="ECO:0000313" key="5">
    <source>
        <dbReference type="Proteomes" id="UP000613266"/>
    </source>
</evidence>
<dbReference type="InterPro" id="IPR052721">
    <property type="entry name" value="ET_Amicyanin"/>
</dbReference>
<keyword evidence="2" id="KW-0732">Signal</keyword>
<dbReference type="PANTHER" id="PTHR36507">
    <property type="entry name" value="BLL1555 PROTEIN"/>
    <property type="match status" value="1"/>
</dbReference>
<dbReference type="InterPro" id="IPR035668">
    <property type="entry name" value="Amicyanin"/>
</dbReference>
<dbReference type="InterPro" id="IPR008972">
    <property type="entry name" value="Cupredoxin"/>
</dbReference>
<evidence type="ECO:0000256" key="2">
    <source>
        <dbReference type="SAM" id="SignalP"/>
    </source>
</evidence>
<dbReference type="Proteomes" id="UP000613266">
    <property type="component" value="Unassembled WGS sequence"/>
</dbReference>
<dbReference type="GO" id="GO:0042597">
    <property type="term" value="C:periplasmic space"/>
    <property type="evidence" value="ECO:0007669"/>
    <property type="project" value="UniProtKB-SubCell"/>
</dbReference>
<dbReference type="Pfam" id="PF13473">
    <property type="entry name" value="Cupredoxin_1"/>
    <property type="match status" value="1"/>
</dbReference>
<evidence type="ECO:0000259" key="3">
    <source>
        <dbReference type="Pfam" id="PF13473"/>
    </source>
</evidence>
<evidence type="ECO:0000256" key="1">
    <source>
        <dbReference type="ARBA" id="ARBA00004418"/>
    </source>
</evidence>
<comment type="subcellular location">
    <subcellularLocation>
        <location evidence="1">Periplasm</location>
    </subcellularLocation>
</comment>
<dbReference type="RefSeq" id="WP_198113647.1">
    <property type="nucleotide sequence ID" value="NZ_JAEDAK010000031.1"/>
</dbReference>
<reference evidence="4" key="1">
    <citation type="submission" date="2020-12" db="EMBL/GenBank/DDBJ databases">
        <title>The genome sequence of Inhella sp. 1Y17.</title>
        <authorList>
            <person name="Liu Y."/>
        </authorList>
    </citation>
    <scope>NUCLEOTIDE SEQUENCE</scope>
    <source>
        <strain evidence="4">1Y17</strain>
    </source>
</reference>
<dbReference type="PANTHER" id="PTHR36507:SF1">
    <property type="entry name" value="BLL1555 PROTEIN"/>
    <property type="match status" value="1"/>
</dbReference>
<feature type="chain" id="PRO_5037343146" evidence="2">
    <location>
        <begin position="21"/>
        <end position="107"/>
    </location>
</feature>
<keyword evidence="5" id="KW-1185">Reference proteome</keyword>
<feature type="domain" description="EfeO-type cupredoxin-like" evidence="3">
    <location>
        <begin position="9"/>
        <end position="103"/>
    </location>
</feature>
<protein>
    <submittedName>
        <fullName evidence="4">Cupredoxin family copper-binding protein</fullName>
    </submittedName>
</protein>
<dbReference type="Gene3D" id="2.60.40.420">
    <property type="entry name" value="Cupredoxins - blue copper proteins"/>
    <property type="match status" value="1"/>
</dbReference>